<name>A0A9R0J3R1_SPIOL</name>
<proteinExistence type="inferred from homology"/>
<dbReference type="Pfam" id="PF00612">
    <property type="entry name" value="IQ"/>
    <property type="match status" value="1"/>
</dbReference>
<feature type="region of interest" description="Disordered" evidence="3">
    <location>
        <begin position="130"/>
        <end position="169"/>
    </location>
</feature>
<evidence type="ECO:0000256" key="3">
    <source>
        <dbReference type="SAM" id="MobiDB-lite"/>
    </source>
</evidence>
<dbReference type="GeneID" id="110799702"/>
<evidence type="ECO:0000256" key="2">
    <source>
        <dbReference type="ARBA" id="ARBA00024341"/>
    </source>
</evidence>
<gene>
    <name evidence="5" type="primary">LOC110799702</name>
</gene>
<dbReference type="PANTHER" id="PTHR32295">
    <property type="entry name" value="IQ-DOMAIN 5-RELATED"/>
    <property type="match status" value="1"/>
</dbReference>
<protein>
    <submittedName>
        <fullName evidence="5">Protein IQ-DOMAIN 21</fullName>
    </submittedName>
</protein>
<dbReference type="SMART" id="SM00015">
    <property type="entry name" value="IQ"/>
    <property type="match status" value="2"/>
</dbReference>
<keyword evidence="4" id="KW-1185">Reference proteome</keyword>
<organism evidence="4 5">
    <name type="scientific">Spinacia oleracea</name>
    <name type="common">Spinach</name>
    <dbReference type="NCBI Taxonomy" id="3562"/>
    <lineage>
        <taxon>Eukaryota</taxon>
        <taxon>Viridiplantae</taxon>
        <taxon>Streptophyta</taxon>
        <taxon>Embryophyta</taxon>
        <taxon>Tracheophyta</taxon>
        <taxon>Spermatophyta</taxon>
        <taxon>Magnoliopsida</taxon>
        <taxon>eudicotyledons</taxon>
        <taxon>Gunneridae</taxon>
        <taxon>Pentapetalae</taxon>
        <taxon>Caryophyllales</taxon>
        <taxon>Chenopodiaceae</taxon>
        <taxon>Chenopodioideae</taxon>
        <taxon>Anserineae</taxon>
        <taxon>Spinacia</taxon>
    </lineage>
</organism>
<comment type="similarity">
    <text evidence="2">Belongs to the IQD family.</text>
</comment>
<dbReference type="InterPro" id="IPR000048">
    <property type="entry name" value="IQ_motif_EF-hand-BS"/>
</dbReference>
<dbReference type="Proteomes" id="UP000813463">
    <property type="component" value="Chromosome 6"/>
</dbReference>
<dbReference type="AlphaFoldDB" id="A0A9R0J3R1"/>
<dbReference type="RefSeq" id="XP_021860669.1">
    <property type="nucleotide sequence ID" value="XM_022004977.2"/>
</dbReference>
<evidence type="ECO:0000313" key="4">
    <source>
        <dbReference type="Proteomes" id="UP000813463"/>
    </source>
</evidence>
<dbReference type="PROSITE" id="PS50096">
    <property type="entry name" value="IQ"/>
    <property type="match status" value="2"/>
</dbReference>
<accession>A0A9R0J3R1</accession>
<feature type="compositionally biased region" description="Acidic residues" evidence="3">
    <location>
        <begin position="152"/>
        <end position="165"/>
    </location>
</feature>
<dbReference type="PANTHER" id="PTHR32295:SF108">
    <property type="entry name" value="PROTEIN IQ-DOMAIN 20"/>
    <property type="match status" value="1"/>
</dbReference>
<dbReference type="Gene3D" id="1.20.5.190">
    <property type="match status" value="1"/>
</dbReference>
<dbReference type="GO" id="GO:0005516">
    <property type="term" value="F:calmodulin binding"/>
    <property type="evidence" value="ECO:0007669"/>
    <property type="project" value="UniProtKB-KW"/>
</dbReference>
<dbReference type="KEGG" id="soe:110799702"/>
<dbReference type="OrthoDB" id="694295at2759"/>
<evidence type="ECO:0000313" key="5">
    <source>
        <dbReference type="RefSeq" id="XP_021860669.1"/>
    </source>
</evidence>
<reference evidence="4" key="1">
    <citation type="journal article" date="2021" name="Nat. Commun.">
        <title>Genomic analyses provide insights into spinach domestication and the genetic basis of agronomic traits.</title>
        <authorList>
            <person name="Cai X."/>
            <person name="Sun X."/>
            <person name="Xu C."/>
            <person name="Sun H."/>
            <person name="Wang X."/>
            <person name="Ge C."/>
            <person name="Zhang Z."/>
            <person name="Wang Q."/>
            <person name="Fei Z."/>
            <person name="Jiao C."/>
            <person name="Wang Q."/>
        </authorList>
    </citation>
    <scope>NUCLEOTIDE SEQUENCE [LARGE SCALE GENOMIC DNA]</scope>
    <source>
        <strain evidence="4">cv. Varoflay</strain>
    </source>
</reference>
<keyword evidence="1" id="KW-0112">Calmodulin-binding</keyword>
<sequence>MNIKKLKVPKKLRVTPTKLKGMKVSRSIKSIKKISLKKRFPSLRKRKAGVGAGNNVVASGGRMGIRRSSSKWISSVRRKILRPKFSGHKKSNKNIIIIHNNTSITGNEEDNRTSCATTVKEIGTCLKEEEDVTSIDSAAPPPHDQLSKEEETTTAEEEEEEEVESQDGSKIMNLREDMAAVHIQSLFRGHLARRACRALRSLVKLQAVVRGVCVRRQARIALHCMNTMVRLQDRIRSKQLLGRTSDAVKA</sequence>
<reference evidence="5" key="2">
    <citation type="submission" date="2025-08" db="UniProtKB">
        <authorList>
            <consortium name="RefSeq"/>
        </authorList>
    </citation>
    <scope>IDENTIFICATION</scope>
    <source>
        <tissue evidence="5">Leaf</tissue>
    </source>
</reference>
<evidence type="ECO:0000256" key="1">
    <source>
        <dbReference type="ARBA" id="ARBA00022860"/>
    </source>
</evidence>